<comment type="subcellular location">
    <subcellularLocation>
        <location evidence="1">Cell membrane</location>
        <topology evidence="1">Multi-pass membrane protein</topology>
    </subcellularLocation>
</comment>
<dbReference type="EMBL" id="JAWJAY010000001">
    <property type="protein sequence ID" value="MDV2885046.1"/>
    <property type="molecule type" value="Genomic_DNA"/>
</dbReference>
<gene>
    <name evidence="8" type="ORF">RYX45_07625</name>
</gene>
<dbReference type="SUPFAM" id="SSF103473">
    <property type="entry name" value="MFS general substrate transporter"/>
    <property type="match status" value="1"/>
</dbReference>
<dbReference type="GO" id="GO:0022857">
    <property type="term" value="F:transmembrane transporter activity"/>
    <property type="evidence" value="ECO:0007669"/>
    <property type="project" value="InterPro"/>
</dbReference>
<dbReference type="GO" id="GO:0005886">
    <property type="term" value="C:plasma membrane"/>
    <property type="evidence" value="ECO:0007669"/>
    <property type="project" value="UniProtKB-SubCell"/>
</dbReference>
<feature type="transmembrane region" description="Helical" evidence="6">
    <location>
        <begin position="218"/>
        <end position="239"/>
    </location>
</feature>
<keyword evidence="2" id="KW-0813">Transport</keyword>
<feature type="transmembrane region" description="Helical" evidence="6">
    <location>
        <begin position="132"/>
        <end position="155"/>
    </location>
</feature>
<reference evidence="8" key="1">
    <citation type="submission" date="2023-10" db="EMBL/GenBank/DDBJ databases">
        <title>Screening of Alkalihalophilus pseudofirmusBZ-TG-HK211 and Its Alleviation of Salt Stress on Rapeseed Growth.</title>
        <authorList>
            <person name="Zhao B."/>
            <person name="Guo T."/>
        </authorList>
    </citation>
    <scope>NUCLEOTIDE SEQUENCE</scope>
    <source>
        <strain evidence="8">BZ-TG-HK211</strain>
    </source>
</reference>
<feature type="transmembrane region" description="Helical" evidence="6">
    <location>
        <begin position="306"/>
        <end position="325"/>
    </location>
</feature>
<evidence type="ECO:0000256" key="6">
    <source>
        <dbReference type="SAM" id="Phobius"/>
    </source>
</evidence>
<feature type="transmembrane region" description="Helical" evidence="6">
    <location>
        <begin position="99"/>
        <end position="125"/>
    </location>
</feature>
<name>A0AAJ2KXM8_ALKPS</name>
<evidence type="ECO:0000313" key="8">
    <source>
        <dbReference type="EMBL" id="MDV2885046.1"/>
    </source>
</evidence>
<feature type="domain" description="Major facilitator superfamily (MFS) profile" evidence="7">
    <location>
        <begin position="1"/>
        <end position="391"/>
    </location>
</feature>
<evidence type="ECO:0000256" key="1">
    <source>
        <dbReference type="ARBA" id="ARBA00004651"/>
    </source>
</evidence>
<dbReference type="InterPro" id="IPR020846">
    <property type="entry name" value="MFS_dom"/>
</dbReference>
<organism evidence="8 9">
    <name type="scientific">Alkalihalophilus pseudofirmus</name>
    <name type="common">Bacillus pseudofirmus</name>
    <dbReference type="NCBI Taxonomy" id="79885"/>
    <lineage>
        <taxon>Bacteria</taxon>
        <taxon>Bacillati</taxon>
        <taxon>Bacillota</taxon>
        <taxon>Bacilli</taxon>
        <taxon>Bacillales</taxon>
        <taxon>Bacillaceae</taxon>
        <taxon>Alkalihalophilus</taxon>
    </lineage>
</organism>
<dbReference type="PROSITE" id="PS50850">
    <property type="entry name" value="MFS"/>
    <property type="match status" value="1"/>
</dbReference>
<sequence>MDTKRIWMYSIIGMLTTIVVLAFARLSFGVILPFMREGLVITYKEAGILGTAISFGYVSMVVFSGVAASKWGSKRTIIFGTILVSMGFIGIAMTPGYWVAFVFMIILGVGTAFTYTPLISLLVAWFPLKRGLVIGLTTSGVGIGVLLSGIVIPFISTMFPVFGWRYAWGLFALCGIIVIFIIAFFIENPPVIKRGAADEKTVNVREIYRDKGVINVSLIYGVVGVAYIIQMVFVMSFMIESGISSRTAGQFMALNGFLSIFTGPVWGHLSDKIGRKKSLNLTMAITLIAMMIPVFYPTFIGFTAHIILISCTLTGLFTLVQAATLDQVKPSDMPVAFSYATFYFAVGQLIGPVIAGWLIEDFGGFTYAFLFSSICLGAGFILSLRVKNRQHETVAARGEVNV</sequence>
<dbReference type="InterPro" id="IPR010645">
    <property type="entry name" value="MFS_4"/>
</dbReference>
<feature type="transmembrane region" description="Helical" evidence="6">
    <location>
        <begin position="281"/>
        <end position="300"/>
    </location>
</feature>
<feature type="transmembrane region" description="Helical" evidence="6">
    <location>
        <begin position="251"/>
        <end position="269"/>
    </location>
</feature>
<keyword evidence="4 6" id="KW-1133">Transmembrane helix</keyword>
<dbReference type="PANTHER" id="PTHR23537:SF1">
    <property type="entry name" value="SUGAR TRANSPORTER"/>
    <property type="match status" value="1"/>
</dbReference>
<dbReference type="RefSeq" id="WP_323466455.1">
    <property type="nucleotide sequence ID" value="NZ_CP144224.1"/>
</dbReference>
<feature type="transmembrane region" description="Helical" evidence="6">
    <location>
        <begin position="7"/>
        <end position="28"/>
    </location>
</feature>
<protein>
    <submittedName>
        <fullName evidence="8">MFS transporter</fullName>
    </submittedName>
</protein>
<feature type="transmembrane region" description="Helical" evidence="6">
    <location>
        <begin position="48"/>
        <end position="69"/>
    </location>
</feature>
<feature type="transmembrane region" description="Helical" evidence="6">
    <location>
        <begin position="337"/>
        <end position="359"/>
    </location>
</feature>
<dbReference type="AlphaFoldDB" id="A0AAJ2KXM8"/>
<evidence type="ECO:0000259" key="7">
    <source>
        <dbReference type="PROSITE" id="PS50850"/>
    </source>
</evidence>
<feature type="transmembrane region" description="Helical" evidence="6">
    <location>
        <begin position="365"/>
        <end position="384"/>
    </location>
</feature>
<keyword evidence="5 6" id="KW-0472">Membrane</keyword>
<evidence type="ECO:0000256" key="2">
    <source>
        <dbReference type="ARBA" id="ARBA00022448"/>
    </source>
</evidence>
<keyword evidence="3 6" id="KW-0812">Transmembrane</keyword>
<evidence type="ECO:0000256" key="3">
    <source>
        <dbReference type="ARBA" id="ARBA00022692"/>
    </source>
</evidence>
<dbReference type="Gene3D" id="1.20.1250.20">
    <property type="entry name" value="MFS general substrate transporter like domains"/>
    <property type="match status" value="2"/>
</dbReference>
<proteinExistence type="predicted"/>
<dbReference type="Proteomes" id="UP001285636">
    <property type="component" value="Unassembled WGS sequence"/>
</dbReference>
<dbReference type="PANTHER" id="PTHR23537">
    <property type="match status" value="1"/>
</dbReference>
<evidence type="ECO:0000313" key="9">
    <source>
        <dbReference type="Proteomes" id="UP001285636"/>
    </source>
</evidence>
<dbReference type="InterPro" id="IPR036259">
    <property type="entry name" value="MFS_trans_sf"/>
</dbReference>
<accession>A0AAJ2KXM8</accession>
<feature type="transmembrane region" description="Helical" evidence="6">
    <location>
        <begin position="167"/>
        <end position="186"/>
    </location>
</feature>
<comment type="caution">
    <text evidence="8">The sequence shown here is derived from an EMBL/GenBank/DDBJ whole genome shotgun (WGS) entry which is preliminary data.</text>
</comment>
<dbReference type="Pfam" id="PF06779">
    <property type="entry name" value="MFS_4"/>
    <property type="match status" value="1"/>
</dbReference>
<evidence type="ECO:0000256" key="5">
    <source>
        <dbReference type="ARBA" id="ARBA00023136"/>
    </source>
</evidence>
<feature type="transmembrane region" description="Helical" evidence="6">
    <location>
        <begin position="76"/>
        <end position="93"/>
    </location>
</feature>
<evidence type="ECO:0000256" key="4">
    <source>
        <dbReference type="ARBA" id="ARBA00022989"/>
    </source>
</evidence>